<comment type="caution">
    <text evidence="1">The sequence shown here is derived from an EMBL/GenBank/DDBJ whole genome shotgun (WGS) entry which is preliminary data.</text>
</comment>
<dbReference type="EMBL" id="BKCJ011049738">
    <property type="protein sequence ID" value="GFC74992.1"/>
    <property type="molecule type" value="Genomic_DNA"/>
</dbReference>
<feature type="non-terminal residue" evidence="1">
    <location>
        <position position="237"/>
    </location>
</feature>
<gene>
    <name evidence="1" type="ORF">Tci_846962</name>
</gene>
<evidence type="ECO:0000313" key="1">
    <source>
        <dbReference type="EMBL" id="GFC74992.1"/>
    </source>
</evidence>
<organism evidence="1">
    <name type="scientific">Tanacetum cinerariifolium</name>
    <name type="common">Dalmatian daisy</name>
    <name type="synonym">Chrysanthemum cinerariifolium</name>
    <dbReference type="NCBI Taxonomy" id="118510"/>
    <lineage>
        <taxon>Eukaryota</taxon>
        <taxon>Viridiplantae</taxon>
        <taxon>Streptophyta</taxon>
        <taxon>Embryophyta</taxon>
        <taxon>Tracheophyta</taxon>
        <taxon>Spermatophyta</taxon>
        <taxon>Magnoliopsida</taxon>
        <taxon>eudicotyledons</taxon>
        <taxon>Gunneridae</taxon>
        <taxon>Pentapetalae</taxon>
        <taxon>asterids</taxon>
        <taxon>campanulids</taxon>
        <taxon>Asterales</taxon>
        <taxon>Asteraceae</taxon>
        <taxon>Asteroideae</taxon>
        <taxon>Anthemideae</taxon>
        <taxon>Anthemidinae</taxon>
        <taxon>Tanacetum</taxon>
    </lineage>
</organism>
<reference evidence="1" key="1">
    <citation type="journal article" date="2019" name="Sci. Rep.">
        <title>Draft genome of Tanacetum cinerariifolium, the natural source of mosquito coil.</title>
        <authorList>
            <person name="Yamashiro T."/>
            <person name="Shiraishi A."/>
            <person name="Satake H."/>
            <person name="Nakayama K."/>
        </authorList>
    </citation>
    <scope>NUCLEOTIDE SEQUENCE</scope>
</reference>
<proteinExistence type="predicted"/>
<sequence>RAVEVDQVGAAGVHRVAPARHERVGQRSGREEAFVEGREVVAGAGQPGFLVPKHGGERRGERRLGRQIIPRVQHRREARGGEVAHVGVGNRGGVVAVAQAGVQAGVDIALHRDAADNHARAAVYDQSRAAGAAEQGQGVAVGTQVAGPADGEHLRHAGRGRQGQVGAVGGAEVAHAAGQAGADAQRAARRQREAARPAEDVAAVVEGGSVVHGHGGVHGYVAGQRSHAGAIHRDAVV</sequence>
<dbReference type="AlphaFoldDB" id="A0A699QPA6"/>
<protein>
    <submittedName>
        <fullName evidence="1">Uncharacterized protein</fullName>
    </submittedName>
</protein>
<accession>A0A699QPA6</accession>
<name>A0A699QPA6_TANCI</name>
<feature type="non-terminal residue" evidence="1">
    <location>
        <position position="1"/>
    </location>
</feature>